<keyword evidence="3" id="KW-1185">Reference proteome</keyword>
<comment type="caution">
    <text evidence="2">The sequence shown here is derived from an EMBL/GenBank/DDBJ whole genome shotgun (WGS) entry which is preliminary data.</text>
</comment>
<dbReference type="Proteomes" id="UP000193884">
    <property type="component" value="Unassembled WGS sequence"/>
</dbReference>
<name>A0ABX3X2C5_9BRAD</name>
<reference evidence="2 3" key="1">
    <citation type="submission" date="2017-03" db="EMBL/GenBank/DDBJ databases">
        <title>Whole genome sequences of fourteen strains of Bradyrhizobium canariense and one strain of Bradyrhizobium japonicum isolated from Lupinus (Papilionoideae: Genisteae) species in Algeria.</title>
        <authorList>
            <person name="Crovadore J."/>
            <person name="Chekireb D."/>
            <person name="Brachmann A."/>
            <person name="Chablais R."/>
            <person name="Cochard B."/>
            <person name="Lefort F."/>
        </authorList>
    </citation>
    <scope>NUCLEOTIDE SEQUENCE [LARGE SCALE GENOMIC DNA]</scope>
    <source>
        <strain evidence="2 3">UBMAN05</strain>
    </source>
</reference>
<proteinExistence type="predicted"/>
<evidence type="ECO:0000313" key="2">
    <source>
        <dbReference type="EMBL" id="OSJ28064.1"/>
    </source>
</evidence>
<sequence>MLVGRLIDLMWRQKRVRQHDDQLLQAHIDSVQASNDRVPLRAALQAMAPEFALADTVKKVETLLKKHKHYAKVIVHWVPRPTDAEKEATWGAAISEYLKNLKVGEVVEGPSEITTFVDPFKVELQEDRMGRLDDRILTVTKRLVQVKASKDLLAPRNVPPKMVGVNAPSAASPGLTIDNEADSNGTVDRVSTSEEIRWVPSPIDYRSGNKPLLKHLEDQETSGAIFTMAAKTVRK</sequence>
<dbReference type="EMBL" id="NAFK01000162">
    <property type="protein sequence ID" value="OSJ28064.1"/>
    <property type="molecule type" value="Genomic_DNA"/>
</dbReference>
<evidence type="ECO:0000313" key="3">
    <source>
        <dbReference type="Proteomes" id="UP000193884"/>
    </source>
</evidence>
<evidence type="ECO:0000256" key="1">
    <source>
        <dbReference type="SAM" id="MobiDB-lite"/>
    </source>
</evidence>
<feature type="region of interest" description="Disordered" evidence="1">
    <location>
        <begin position="169"/>
        <end position="189"/>
    </location>
</feature>
<organism evidence="2 3">
    <name type="scientific">Bradyrhizobium canariense</name>
    <dbReference type="NCBI Taxonomy" id="255045"/>
    <lineage>
        <taxon>Bacteria</taxon>
        <taxon>Pseudomonadati</taxon>
        <taxon>Pseudomonadota</taxon>
        <taxon>Alphaproteobacteria</taxon>
        <taxon>Hyphomicrobiales</taxon>
        <taxon>Nitrobacteraceae</taxon>
        <taxon>Bradyrhizobium</taxon>
    </lineage>
</organism>
<protein>
    <submittedName>
        <fullName evidence="2">Uncharacterized protein</fullName>
    </submittedName>
</protein>
<gene>
    <name evidence="2" type="ORF">BST63_17995</name>
</gene>
<accession>A0ABX3X2C5</accession>